<dbReference type="GO" id="GO:0005634">
    <property type="term" value="C:nucleus"/>
    <property type="evidence" value="ECO:0000318"/>
    <property type="project" value="GO_Central"/>
</dbReference>
<keyword evidence="7 16" id="KW-0479">Metal-binding</keyword>
<dbReference type="Gene3D" id="2.10.110.10">
    <property type="entry name" value="Cysteine Rich Protein"/>
    <property type="match status" value="1"/>
</dbReference>
<feature type="binding site" evidence="17">
    <location>
        <position position="335"/>
    </location>
    <ligand>
        <name>ATP</name>
        <dbReference type="ChEBI" id="CHEBI:30616"/>
    </ligand>
</feature>
<evidence type="ECO:0000313" key="21">
    <source>
        <dbReference type="Ensembl" id="ENSCINP00000005959.3"/>
    </source>
</evidence>
<evidence type="ECO:0000256" key="2">
    <source>
        <dbReference type="ARBA" id="ARBA00005843"/>
    </source>
</evidence>
<keyword evidence="22" id="KW-1185">Reference proteome</keyword>
<protein>
    <recommendedName>
        <fullName evidence="3">non-specific serine/threonine protein kinase</fullName>
        <ecNumber evidence="3">2.7.11.1</ecNumber>
    </recommendedName>
</protein>
<evidence type="ECO:0000256" key="18">
    <source>
        <dbReference type="SAM" id="MobiDB-lite"/>
    </source>
</evidence>
<evidence type="ECO:0000256" key="16">
    <source>
        <dbReference type="PROSITE-ProRule" id="PRU00125"/>
    </source>
</evidence>
<feature type="domain" description="Protein kinase" evidence="19">
    <location>
        <begin position="306"/>
        <end position="560"/>
    </location>
</feature>
<dbReference type="GO" id="GO:0005737">
    <property type="term" value="C:cytoplasm"/>
    <property type="evidence" value="ECO:0000318"/>
    <property type="project" value="GO_Central"/>
</dbReference>
<feature type="compositionally biased region" description="Basic and acidic residues" evidence="18">
    <location>
        <begin position="256"/>
        <end position="269"/>
    </location>
</feature>
<dbReference type="InterPro" id="IPR001781">
    <property type="entry name" value="Znf_LIM"/>
</dbReference>
<evidence type="ECO:0000259" key="19">
    <source>
        <dbReference type="PROSITE" id="PS50011"/>
    </source>
</evidence>
<dbReference type="InterPro" id="IPR017441">
    <property type="entry name" value="Protein_kinase_ATP_BS"/>
</dbReference>
<comment type="similarity">
    <text evidence="2">Belongs to the protein kinase superfamily. TKL Ser/Thr protein kinase family.</text>
</comment>
<evidence type="ECO:0000256" key="3">
    <source>
        <dbReference type="ARBA" id="ARBA00012513"/>
    </source>
</evidence>
<dbReference type="InterPro" id="IPR050940">
    <property type="entry name" value="Actin_reg-Ser/Thr_kinase"/>
</dbReference>
<dbReference type="FunFam" id="3.30.200.20:FF:000038">
    <property type="entry name" value="LIM domain kinase 2"/>
    <property type="match status" value="1"/>
</dbReference>
<reference evidence="22" key="1">
    <citation type="journal article" date="2002" name="Science">
        <title>The draft genome of Ciona intestinalis: insights into chordate and vertebrate origins.</title>
        <authorList>
            <person name="Dehal P."/>
            <person name="Satou Y."/>
            <person name="Campbell R.K."/>
            <person name="Chapman J."/>
            <person name="Degnan B."/>
            <person name="De Tomaso A."/>
            <person name="Davidson B."/>
            <person name="Di Gregorio A."/>
            <person name="Gelpke M."/>
            <person name="Goodstein D.M."/>
            <person name="Harafuji N."/>
            <person name="Hastings K.E."/>
            <person name="Ho I."/>
            <person name="Hotta K."/>
            <person name="Huang W."/>
            <person name="Kawashima T."/>
            <person name="Lemaire P."/>
            <person name="Martinez D."/>
            <person name="Meinertzhagen I.A."/>
            <person name="Necula S."/>
            <person name="Nonaka M."/>
            <person name="Putnam N."/>
            <person name="Rash S."/>
            <person name="Saiga H."/>
            <person name="Satake M."/>
            <person name="Terry A."/>
            <person name="Yamada L."/>
            <person name="Wang H.G."/>
            <person name="Awazu S."/>
            <person name="Azumi K."/>
            <person name="Boore J."/>
            <person name="Branno M."/>
            <person name="Chin-Bow S."/>
            <person name="DeSantis R."/>
            <person name="Doyle S."/>
            <person name="Francino P."/>
            <person name="Keys D.N."/>
            <person name="Haga S."/>
            <person name="Hayashi H."/>
            <person name="Hino K."/>
            <person name="Imai K.S."/>
            <person name="Inaba K."/>
            <person name="Kano S."/>
            <person name="Kobayashi K."/>
            <person name="Kobayashi M."/>
            <person name="Lee B.I."/>
            <person name="Makabe K.W."/>
            <person name="Manohar C."/>
            <person name="Matassi G."/>
            <person name="Medina M."/>
            <person name="Mochizuki Y."/>
            <person name="Mount S."/>
            <person name="Morishita T."/>
            <person name="Miura S."/>
            <person name="Nakayama A."/>
            <person name="Nishizaka S."/>
            <person name="Nomoto H."/>
            <person name="Ohta F."/>
            <person name="Oishi K."/>
            <person name="Rigoutsos I."/>
            <person name="Sano M."/>
            <person name="Sasaki A."/>
            <person name="Sasakura Y."/>
            <person name="Shoguchi E."/>
            <person name="Shin-i T."/>
            <person name="Spagnuolo A."/>
            <person name="Stainier D."/>
            <person name="Suzuki M.M."/>
            <person name="Tassy O."/>
            <person name="Takatori N."/>
            <person name="Tokuoka M."/>
            <person name="Yagi K."/>
            <person name="Yoshizaki F."/>
            <person name="Wada S."/>
            <person name="Zhang C."/>
            <person name="Hyatt P.D."/>
            <person name="Larimer F."/>
            <person name="Detter C."/>
            <person name="Doggett N."/>
            <person name="Glavina T."/>
            <person name="Hawkins T."/>
            <person name="Richardson P."/>
            <person name="Lucas S."/>
            <person name="Kohara Y."/>
            <person name="Levine M."/>
            <person name="Satoh N."/>
            <person name="Rokhsar D.S."/>
        </authorList>
    </citation>
    <scope>NUCLEOTIDE SEQUENCE [LARGE SCALE GENOMIC DNA]</scope>
</reference>
<dbReference type="PROSITE" id="PS50023">
    <property type="entry name" value="LIM_DOMAIN_2"/>
    <property type="match status" value="1"/>
</dbReference>
<feature type="domain" description="LIM zinc-binding" evidence="20">
    <location>
        <begin position="32"/>
        <end position="96"/>
    </location>
</feature>
<keyword evidence="5" id="KW-0723">Serine/threonine-protein kinase</keyword>
<keyword evidence="10" id="KW-0418">Kinase</keyword>
<keyword evidence="8" id="KW-0677">Repeat</keyword>
<keyword evidence="13 16" id="KW-0440">LIM domain</keyword>
<dbReference type="SMART" id="SM00132">
    <property type="entry name" value="LIM"/>
    <property type="match status" value="1"/>
</dbReference>
<name>F7BJM0_CIOIN</name>
<evidence type="ECO:0000256" key="4">
    <source>
        <dbReference type="ARBA" id="ARBA00022490"/>
    </source>
</evidence>
<dbReference type="CDD" id="cd09365">
    <property type="entry name" value="LIM2_LIMK"/>
    <property type="match status" value="1"/>
</dbReference>
<dbReference type="PANTHER" id="PTHR46485">
    <property type="entry name" value="LIM DOMAIN KINASE 1"/>
    <property type="match status" value="1"/>
</dbReference>
<evidence type="ECO:0000256" key="11">
    <source>
        <dbReference type="ARBA" id="ARBA00022833"/>
    </source>
</evidence>
<dbReference type="EC" id="2.7.11.1" evidence="3"/>
<dbReference type="Pfam" id="PF07714">
    <property type="entry name" value="PK_Tyr_Ser-Thr"/>
    <property type="match status" value="1"/>
</dbReference>
<evidence type="ECO:0000259" key="20">
    <source>
        <dbReference type="PROSITE" id="PS50023"/>
    </source>
</evidence>
<evidence type="ECO:0000256" key="15">
    <source>
        <dbReference type="ARBA" id="ARBA00048977"/>
    </source>
</evidence>
<dbReference type="OMA" id="MEEDFPW"/>
<organism evidence="21 22">
    <name type="scientific">Ciona intestinalis</name>
    <name type="common">Transparent sea squirt</name>
    <name type="synonym">Ascidia intestinalis</name>
    <dbReference type="NCBI Taxonomy" id="7719"/>
    <lineage>
        <taxon>Eukaryota</taxon>
        <taxon>Metazoa</taxon>
        <taxon>Chordata</taxon>
        <taxon>Tunicata</taxon>
        <taxon>Ascidiacea</taxon>
        <taxon>Phlebobranchia</taxon>
        <taxon>Cionidae</taxon>
        <taxon>Ciona</taxon>
    </lineage>
</organism>
<sequence length="607" mass="68758">RCFGCGCFLNNRYYEHGDALYCEDDYWKKFGHKCKDCDVIITGPIMIAGVYRFHPECFKCRVCMSFISDGDLYGLVCSPNKFHIFCHHLGETPNITMATMDVILVVNFLPLMSDNRISIGVSPDKIPTASGFGISVKDIFALNEDNGQVVCGHILYFSVEGDSPLQINDKLLQINGLRVDHNALNLIERLSDRGIPLQMTVQRKVNLPIGPESLDIEPPSPMLSPTLPQSPTTMLPPRPPPTRRSNSLRNGTSVIMRKESPRNKASEDDITYKQYPRCLTSDLNRSESMRVATPSSAQRVFRPCDLILGEVLGQGFFGRAIKVTHRDSGEVMVLKVLNSLDEDVEKSFLKEVKVLRNLNHPNVLRFIGVLYQNKRLNIITEFVECGTLKDVISNMDEPLPWQHRTRIARDIASGMAYLHSMQVIHRDLNSGNCFMKEDGTAVVADFGLARVLPKSTSLGRRKRYTVVGTPYWMAPEMVFSTYYDERVDVFSYSIVLCEVIGRVEADPDFLPRNHDFGLAVVSFHSKFCTECPPFLFALAARSSSLNPDERPSFQTLETWLEMLTIREDLPHLPEPPNLRSLVQSVYNKYELHLPDNLYEPIVTDMFD</sequence>
<evidence type="ECO:0000256" key="5">
    <source>
        <dbReference type="ARBA" id="ARBA00022527"/>
    </source>
</evidence>
<evidence type="ECO:0000256" key="17">
    <source>
        <dbReference type="PROSITE-ProRule" id="PRU10141"/>
    </source>
</evidence>
<reference evidence="21" key="2">
    <citation type="submission" date="2025-08" db="UniProtKB">
        <authorList>
            <consortium name="Ensembl"/>
        </authorList>
    </citation>
    <scope>IDENTIFICATION</scope>
</reference>
<evidence type="ECO:0000256" key="12">
    <source>
        <dbReference type="ARBA" id="ARBA00022840"/>
    </source>
</evidence>
<evidence type="ECO:0000256" key="13">
    <source>
        <dbReference type="ARBA" id="ARBA00023038"/>
    </source>
</evidence>
<accession>F7BJM0</accession>
<dbReference type="InterPro" id="IPR001245">
    <property type="entry name" value="Ser-Thr/Tyr_kinase_cat_dom"/>
</dbReference>
<dbReference type="PANTHER" id="PTHR46485:SF4">
    <property type="entry name" value="LIM DOMAIN KINASE 1"/>
    <property type="match status" value="1"/>
</dbReference>
<dbReference type="Ensembl" id="ENSCINT00000005959.3">
    <property type="protein sequence ID" value="ENSCINP00000005959.3"/>
    <property type="gene ID" value="ENSCING00000002916.3"/>
</dbReference>
<keyword evidence="9 17" id="KW-0547">Nucleotide-binding</keyword>
<evidence type="ECO:0000256" key="7">
    <source>
        <dbReference type="ARBA" id="ARBA00022723"/>
    </source>
</evidence>
<dbReference type="FunCoup" id="F7BJM0">
    <property type="interactions" value="2"/>
</dbReference>
<dbReference type="SUPFAM" id="SSF56112">
    <property type="entry name" value="Protein kinase-like (PK-like)"/>
    <property type="match status" value="1"/>
</dbReference>
<dbReference type="GO" id="GO:0046872">
    <property type="term" value="F:metal ion binding"/>
    <property type="evidence" value="ECO:0007669"/>
    <property type="project" value="UniProtKB-KW"/>
</dbReference>
<comment type="subcellular location">
    <subcellularLocation>
        <location evidence="1">Cytoplasm</location>
    </subcellularLocation>
</comment>
<evidence type="ECO:0000256" key="9">
    <source>
        <dbReference type="ARBA" id="ARBA00022741"/>
    </source>
</evidence>
<dbReference type="FunFam" id="1.10.510.10:FF:000682">
    <property type="entry name" value="WNK lysine deficient protein kinase 4"/>
    <property type="match status" value="1"/>
</dbReference>
<dbReference type="InterPro" id="IPR011009">
    <property type="entry name" value="Kinase-like_dom_sf"/>
</dbReference>
<dbReference type="PROSITE" id="PS50011">
    <property type="entry name" value="PROTEIN_KINASE_DOM"/>
    <property type="match status" value="1"/>
</dbReference>
<reference evidence="21" key="3">
    <citation type="submission" date="2025-09" db="UniProtKB">
        <authorList>
            <consortium name="Ensembl"/>
        </authorList>
    </citation>
    <scope>IDENTIFICATION</scope>
</reference>
<comment type="catalytic activity">
    <reaction evidence="14">
        <text>L-threonyl-[protein] + ATP = O-phospho-L-threonyl-[protein] + ADP + H(+)</text>
        <dbReference type="Rhea" id="RHEA:46608"/>
        <dbReference type="Rhea" id="RHEA-COMP:11060"/>
        <dbReference type="Rhea" id="RHEA-COMP:11605"/>
        <dbReference type="ChEBI" id="CHEBI:15378"/>
        <dbReference type="ChEBI" id="CHEBI:30013"/>
        <dbReference type="ChEBI" id="CHEBI:30616"/>
        <dbReference type="ChEBI" id="CHEBI:61977"/>
        <dbReference type="ChEBI" id="CHEBI:456216"/>
        <dbReference type="EC" id="2.7.11.1"/>
    </reaction>
    <physiologicalReaction direction="left-to-right" evidence="14">
        <dbReference type="Rhea" id="RHEA:46609"/>
    </physiologicalReaction>
</comment>
<evidence type="ECO:0000256" key="14">
    <source>
        <dbReference type="ARBA" id="ARBA00048659"/>
    </source>
</evidence>
<dbReference type="InParanoid" id="F7BJM0"/>
<dbReference type="GO" id="GO:0004674">
    <property type="term" value="F:protein serine/threonine kinase activity"/>
    <property type="evidence" value="ECO:0000318"/>
    <property type="project" value="GO_Central"/>
</dbReference>
<dbReference type="InterPro" id="IPR000719">
    <property type="entry name" value="Prot_kinase_dom"/>
</dbReference>
<evidence type="ECO:0000256" key="6">
    <source>
        <dbReference type="ARBA" id="ARBA00022679"/>
    </source>
</evidence>
<keyword evidence="12 17" id="KW-0067">ATP-binding</keyword>
<dbReference type="SUPFAM" id="SSF57716">
    <property type="entry name" value="Glucocorticoid receptor-like (DNA-binding domain)"/>
    <property type="match status" value="1"/>
</dbReference>
<evidence type="ECO:0000256" key="8">
    <source>
        <dbReference type="ARBA" id="ARBA00022737"/>
    </source>
</evidence>
<comment type="catalytic activity">
    <reaction evidence="15">
        <text>L-seryl-[protein] + ATP = O-phospho-L-seryl-[protein] + ADP + H(+)</text>
        <dbReference type="Rhea" id="RHEA:17989"/>
        <dbReference type="Rhea" id="RHEA-COMP:9863"/>
        <dbReference type="Rhea" id="RHEA-COMP:11604"/>
        <dbReference type="ChEBI" id="CHEBI:15378"/>
        <dbReference type="ChEBI" id="CHEBI:29999"/>
        <dbReference type="ChEBI" id="CHEBI:30616"/>
        <dbReference type="ChEBI" id="CHEBI:83421"/>
        <dbReference type="ChEBI" id="CHEBI:456216"/>
        <dbReference type="EC" id="2.7.11.1"/>
    </reaction>
    <physiologicalReaction direction="left-to-right" evidence="15">
        <dbReference type="Rhea" id="RHEA:17990"/>
    </physiologicalReaction>
</comment>
<dbReference type="PROSITE" id="PS00107">
    <property type="entry name" value="PROTEIN_KINASE_ATP"/>
    <property type="match status" value="1"/>
</dbReference>
<dbReference type="GeneTree" id="ENSGT00940000170287"/>
<proteinExistence type="inferred from homology"/>
<dbReference type="FunFam" id="2.10.110.10:FF:000173">
    <property type="entry name" value="XLIM-Kinases2"/>
    <property type="match status" value="1"/>
</dbReference>
<dbReference type="Gene3D" id="3.30.200.20">
    <property type="entry name" value="Phosphorylase Kinase, domain 1"/>
    <property type="match status" value="1"/>
</dbReference>
<dbReference type="Gene3D" id="1.10.510.10">
    <property type="entry name" value="Transferase(Phosphotransferase) domain 1"/>
    <property type="match status" value="1"/>
</dbReference>
<keyword evidence="6" id="KW-0808">Transferase</keyword>
<evidence type="ECO:0000256" key="1">
    <source>
        <dbReference type="ARBA" id="ARBA00004496"/>
    </source>
</evidence>
<dbReference type="HOGENOM" id="CLU_000288_7_23_1"/>
<keyword evidence="4" id="KW-0963">Cytoplasm</keyword>
<evidence type="ECO:0000256" key="10">
    <source>
        <dbReference type="ARBA" id="ARBA00022777"/>
    </source>
</evidence>
<dbReference type="PROSITE" id="PS00478">
    <property type="entry name" value="LIM_DOMAIN_1"/>
    <property type="match status" value="1"/>
</dbReference>
<dbReference type="GO" id="GO:0030036">
    <property type="term" value="P:actin cytoskeleton organization"/>
    <property type="evidence" value="ECO:0000318"/>
    <property type="project" value="GO_Central"/>
</dbReference>
<feature type="region of interest" description="Disordered" evidence="18">
    <location>
        <begin position="213"/>
        <end position="269"/>
    </location>
</feature>
<dbReference type="Proteomes" id="UP000008144">
    <property type="component" value="Unassembled WGS sequence"/>
</dbReference>
<keyword evidence="11 16" id="KW-0862">Zinc</keyword>
<dbReference type="STRING" id="7719.ENSCINP00000005959"/>
<dbReference type="GO" id="GO:0005524">
    <property type="term" value="F:ATP binding"/>
    <property type="evidence" value="ECO:0007669"/>
    <property type="project" value="UniProtKB-UniRule"/>
</dbReference>
<evidence type="ECO:0000313" key="22">
    <source>
        <dbReference type="Proteomes" id="UP000008144"/>
    </source>
</evidence>
<dbReference type="AlphaFoldDB" id="F7BJM0"/>